<dbReference type="EMBL" id="VTPC01090043">
    <property type="protein sequence ID" value="KAF2884993.1"/>
    <property type="molecule type" value="Genomic_DNA"/>
</dbReference>
<dbReference type="AlphaFoldDB" id="A0A8K0CCX8"/>
<accession>A0A8K0CCX8</accession>
<gene>
    <name evidence="2" type="ORF">ILUMI_21167</name>
</gene>
<name>A0A8K0CCX8_IGNLU</name>
<keyword evidence="1" id="KW-0732">Signal</keyword>
<sequence length="264" mass="25753">MRLVFLLASVTAVIAAGADDNGYANSFSYGNGQGFGYSGSFGPGGAGGAAGGAAGGVPPVNFGSGGSPPPNFPPFNFNNLFSQYFDLFQKFNQELATVLQNQHNAIAAGVQGASSGVNGGGVSGGGVGGGFSSVGGQGGAAGASVGPGGTYQTGSVFPENPNVANAINGFGGGFSSVGGQGAAASASIGPGGAHQTASVFPENPKVPNVNNRFGSSSPDGSFYGIFTSSQSYSSNADGKTKSYQKATTTINDNGNVTTYTVHNP</sequence>
<dbReference type="Proteomes" id="UP000801492">
    <property type="component" value="Unassembled WGS sequence"/>
</dbReference>
<protein>
    <submittedName>
        <fullName evidence="2">Uncharacterized protein</fullName>
    </submittedName>
</protein>
<reference evidence="2" key="1">
    <citation type="submission" date="2019-08" db="EMBL/GenBank/DDBJ databases">
        <title>The genome of the North American firefly Photinus pyralis.</title>
        <authorList>
            <consortium name="Photinus pyralis genome working group"/>
            <person name="Fallon T.R."/>
            <person name="Sander Lower S.E."/>
            <person name="Weng J.-K."/>
        </authorList>
    </citation>
    <scope>NUCLEOTIDE SEQUENCE</scope>
    <source>
        <strain evidence="2">TRF0915ILg1</strain>
        <tissue evidence="2">Whole body</tissue>
    </source>
</reference>
<organism evidence="2 3">
    <name type="scientific">Ignelater luminosus</name>
    <name type="common">Cucubano</name>
    <name type="synonym">Pyrophorus luminosus</name>
    <dbReference type="NCBI Taxonomy" id="2038154"/>
    <lineage>
        <taxon>Eukaryota</taxon>
        <taxon>Metazoa</taxon>
        <taxon>Ecdysozoa</taxon>
        <taxon>Arthropoda</taxon>
        <taxon>Hexapoda</taxon>
        <taxon>Insecta</taxon>
        <taxon>Pterygota</taxon>
        <taxon>Neoptera</taxon>
        <taxon>Endopterygota</taxon>
        <taxon>Coleoptera</taxon>
        <taxon>Polyphaga</taxon>
        <taxon>Elateriformia</taxon>
        <taxon>Elateroidea</taxon>
        <taxon>Elateridae</taxon>
        <taxon>Agrypninae</taxon>
        <taxon>Pyrophorini</taxon>
        <taxon>Ignelater</taxon>
    </lineage>
</organism>
<keyword evidence="3" id="KW-1185">Reference proteome</keyword>
<feature type="signal peptide" evidence="1">
    <location>
        <begin position="1"/>
        <end position="18"/>
    </location>
</feature>
<evidence type="ECO:0000313" key="2">
    <source>
        <dbReference type="EMBL" id="KAF2884993.1"/>
    </source>
</evidence>
<proteinExistence type="predicted"/>
<evidence type="ECO:0000313" key="3">
    <source>
        <dbReference type="Proteomes" id="UP000801492"/>
    </source>
</evidence>
<evidence type="ECO:0000256" key="1">
    <source>
        <dbReference type="SAM" id="SignalP"/>
    </source>
</evidence>
<feature type="chain" id="PRO_5035454669" evidence="1">
    <location>
        <begin position="19"/>
        <end position="264"/>
    </location>
</feature>
<comment type="caution">
    <text evidence="2">The sequence shown here is derived from an EMBL/GenBank/DDBJ whole genome shotgun (WGS) entry which is preliminary data.</text>
</comment>
<dbReference type="OrthoDB" id="8197468at2759"/>